<feature type="domain" description="DUF4440" evidence="1">
    <location>
        <begin position="11"/>
        <end position="113"/>
    </location>
</feature>
<accession>A0A8S8X788</accession>
<evidence type="ECO:0000313" key="2">
    <source>
        <dbReference type="EMBL" id="GIL39003.1"/>
    </source>
</evidence>
<dbReference type="EMBL" id="BOPV01000001">
    <property type="protein sequence ID" value="GIL39003.1"/>
    <property type="molecule type" value="Genomic_DNA"/>
</dbReference>
<keyword evidence="3" id="KW-1185">Reference proteome</keyword>
<dbReference type="SUPFAM" id="SSF54427">
    <property type="entry name" value="NTF2-like"/>
    <property type="match status" value="1"/>
</dbReference>
<sequence length="124" mass="14510">MTDNEETGRELRTLEERLLTQPVRASHHELTTLLAPEFVEIGASGVRHSRDFILDTLPVEPAAQRTLSDFEHRTLAPGLVQVFYRTRWHRAGEPDRHALRTSIWERRYDGWQMLYHQGTPIHTE</sequence>
<dbReference type="AlphaFoldDB" id="A0A8S8X788"/>
<evidence type="ECO:0000313" key="3">
    <source>
        <dbReference type="Proteomes" id="UP000681075"/>
    </source>
</evidence>
<reference evidence="2" key="1">
    <citation type="submission" date="2021-02" db="EMBL/GenBank/DDBJ databases">
        <title>Genome sequence of Rhodospirillales sp. strain TMPK1 isolated from soil.</title>
        <authorList>
            <person name="Nakai R."/>
            <person name="Kusada H."/>
            <person name="Tamaki H."/>
        </authorList>
    </citation>
    <scope>NUCLEOTIDE SEQUENCE</scope>
    <source>
        <strain evidence="2">TMPK1</strain>
    </source>
</reference>
<gene>
    <name evidence="2" type="ORF">TMPK1_12400</name>
</gene>
<protein>
    <recommendedName>
        <fullName evidence="1">DUF4440 domain-containing protein</fullName>
    </recommendedName>
</protein>
<dbReference type="InterPro" id="IPR032710">
    <property type="entry name" value="NTF2-like_dom_sf"/>
</dbReference>
<name>A0A8S8X788_9PROT</name>
<dbReference type="Gene3D" id="3.10.450.50">
    <property type="match status" value="1"/>
</dbReference>
<dbReference type="RefSeq" id="WP_420242104.1">
    <property type="nucleotide sequence ID" value="NZ_BOPV01000001.1"/>
</dbReference>
<dbReference type="InterPro" id="IPR027843">
    <property type="entry name" value="DUF4440"/>
</dbReference>
<dbReference type="Pfam" id="PF14534">
    <property type="entry name" value="DUF4440"/>
    <property type="match status" value="1"/>
</dbReference>
<comment type="caution">
    <text evidence="2">The sequence shown here is derived from an EMBL/GenBank/DDBJ whole genome shotgun (WGS) entry which is preliminary data.</text>
</comment>
<evidence type="ECO:0000259" key="1">
    <source>
        <dbReference type="Pfam" id="PF14534"/>
    </source>
</evidence>
<dbReference type="Proteomes" id="UP000681075">
    <property type="component" value="Unassembled WGS sequence"/>
</dbReference>
<organism evidence="2 3">
    <name type="scientific">Roseiterribacter gracilis</name>
    <dbReference type="NCBI Taxonomy" id="2812848"/>
    <lineage>
        <taxon>Bacteria</taxon>
        <taxon>Pseudomonadati</taxon>
        <taxon>Pseudomonadota</taxon>
        <taxon>Alphaproteobacteria</taxon>
        <taxon>Rhodospirillales</taxon>
        <taxon>Roseiterribacteraceae</taxon>
        <taxon>Roseiterribacter</taxon>
    </lineage>
</organism>
<proteinExistence type="predicted"/>